<dbReference type="NCBIfam" id="TIGR04183">
    <property type="entry name" value="Por_Secre_tail"/>
    <property type="match status" value="1"/>
</dbReference>
<proteinExistence type="predicted"/>
<dbReference type="InterPro" id="IPR006558">
    <property type="entry name" value="LamG-like"/>
</dbReference>
<dbReference type="OrthoDB" id="2582440at2"/>
<dbReference type="Gene3D" id="2.60.40.10">
    <property type="entry name" value="Immunoglobulins"/>
    <property type="match status" value="1"/>
</dbReference>
<evidence type="ECO:0000313" key="5">
    <source>
        <dbReference type="EMBL" id="POY38062.1"/>
    </source>
</evidence>
<reference evidence="5 6" key="1">
    <citation type="submission" date="2018-01" db="EMBL/GenBank/DDBJ databases">
        <authorList>
            <person name="Gaut B.S."/>
            <person name="Morton B.R."/>
            <person name="Clegg M.T."/>
            <person name="Duvall M.R."/>
        </authorList>
    </citation>
    <scope>NUCLEOTIDE SEQUENCE [LARGE SCALE GENOMIC DNA]</scope>
    <source>
        <strain evidence="5 6">HR-AY</strain>
    </source>
</reference>
<evidence type="ECO:0000256" key="3">
    <source>
        <dbReference type="SAM" id="MobiDB-lite"/>
    </source>
</evidence>
<evidence type="ECO:0000259" key="4">
    <source>
        <dbReference type="SMART" id="SM00560"/>
    </source>
</evidence>
<feature type="compositionally biased region" description="Low complexity" evidence="3">
    <location>
        <begin position="193"/>
        <end position="204"/>
    </location>
</feature>
<dbReference type="SMART" id="SM00560">
    <property type="entry name" value="LamGL"/>
    <property type="match status" value="1"/>
</dbReference>
<protein>
    <recommendedName>
        <fullName evidence="4">LamG-like jellyroll fold domain-containing protein</fullName>
    </recommendedName>
</protein>
<sequence>MKKNTLFTKTFLTLGLLLTTYLGYGQSPKTYSSSGTFTVPAGVTSVTVQAWGGGGKGGSRTSGTNGYGGGGGGAYASSAVTVNALNAPYTVTVGTGATTTAAGNDSWFSTTGTVLAKGGQSVADNATTGATGGLASASIGTTKFNGGTGVSGVAGTYGGGGGSSAGTGLAGLTGVTFTGGIAPAGGGNGGNGRSASNGNGSAGIVPGGGGGGALRTSGSPTGGSGANGRVILTWSNFTYSLTSTAIASPLCTGNGASVTLTGGAGLPTGNYTVTYNLTGANTATGATASMSVTTAGTGVFTTGTLSNTGLTNIQITNLSSGVSPDNCSNAIGANNTASVTLTSVPAQPSAITGNLTACSGTSQNYSVTAVAGVTYSWSFPAGWVQTAGGTTNSITVTTSSTSGNITATPSNSCGNGTASTIAVTTSPTASAGSPLANICQGQTTIALGGSFGGSATSAIWSDGGVGGTFTNNTGSTPNTTTWTPPIAYTGTATLTLTTAGGSCGIATASKTQTVVVGVFATVASSAITVNGSLTSPALGGSPSSGTWTKISGPSGTFSFSNASSGSSTATVSSVGTYVFRWTVTNTCGTTTADITVTYLDANFHRDYTLFYEDFDATDGGWTNTTNTNGSWLRTDSFPSVAEIGENSFWRTNNFNDYANNAVIEITSPAYDFTGYEDMLFNIDVRYDTESNRDGMRILYSINNGAFVQLGASGSGINWYNSTSVNALGSNGWSDNNATAALAFTPIGVGPNRFIRATTQLADATFRNQSNVRFKVEFRSDSNTTDNGVAFDNVAVEGSAIVALADSPIAPANINQNLSLWFKSNAGISATDGTPLTEWEDQAFDTTRADLINKESVKALATDAPTYRDNATRNLNFNPVVDFNGANKDYMNGKGGLYSQDYFVVVYPEDVVQNTMTTNTRQVPLGGKSDEQSFHEDPTGLGLGNTTARYSSPEVIAHNVGAYAPGSGSPAPGVDSYGKSFSSTTVTYNEPLIINVKTNVSGTSTEIYKNGIKIDNLDGRTGDTGTGSLLNFYEYKNLPFYLGTGRSGISGRALSALNGRLSEVVVYTSPNSALNQQKIQSYLGIKYGITLHATTSDNQSGVSDVTRLNDVNYIDSAGNIIWDTNTNTGHNYDITGIGRDDDSQLYQKQSKTVNTIDDITIGLSDIATTNNLNSNTCGNKHFLVWGNNHGTLAAQPAVIVNMSSGITPSLTSEVSFISLGRTWKVVETGGNVGPTKISIPLSMLSLLPPPPGDYLMFISSTTNFDPTAEYRIMTVNGTNLETSYDFDGTKYITFGFAPEKTFVRSIAFDGVNDYLDAGKVLNLNTSFTVSSWIKRNSTNQTILSKRNNTFTTGYDLSINSAGKAEMSWMNGTKQTITSSVVIPSGIWHNIAVSYDGITAKLYIDGVLDVSKTMSNVLTNTQSFLIAAADGTTPTSFFNGNIDEVRVWDVALTDKQLRYVMNQEISRDATLTGGTSIPNSITLNDIKSIPWVNLSAYYPMSTYTFTNAKDISSNNYTAALKNLTTVDTQTAPLPYETANDGNWTTPATWLNYQVQDIPNSASPIEGTIDWNIVKTSHNVSSTGNKTVLGLMVNSNTITASNDTKIEITNYLKLDGKIDLQGMSQLVQTLDCDLDVTSSGSIERDQQGQSNKFNYNYWSSPVSPINTSANNTNYTVNGVFKDGTTSTPQNITWVSTYNGSATSPITLSRYWLYKFDDLINDYANWTQITETSSLKVGLGFTLKGSGAGTSNQNYTFVGKPNNGLINTNVVGIDRLLLTGNPYPSALDATEFINDNLVSTDGTLYFWEHSSTNSTHILQDYQGGYAVRNLIAGVAPVAPAEISGIGSSSKIPGQYISVGQGFLVNGSETGGTITFKNSQRSFHKENETPDGFGNGGSNTLFRTSANHKTKNTVTNNNNNDPIAKDTIMKLRLGYNFLNKYHRQVVLGFIDGKATSGMDFGYDALNIDESPNDMYLLNGNNQLVIEGEGAFNENASYPIGVRLETSGKVSFSLDAIENFDANQPVFVYDKETNIYHSIKNELYELELPAGTYNTRFALRFKDNSVTEKTLSLDENKTNDDTIKIAHIQNSNTLKITNNSIENLVEKVTLYSINGQSIANWKIENQDQQNIQISINTISSGIYIAKLKTTTGELSKKIIIN</sequence>
<dbReference type="Proteomes" id="UP000237310">
    <property type="component" value="Unassembled WGS sequence"/>
</dbReference>
<dbReference type="InterPro" id="IPR026444">
    <property type="entry name" value="Secre_tail"/>
</dbReference>
<dbReference type="Pfam" id="PF21722">
    <property type="entry name" value="Gly_rich_2"/>
    <property type="match status" value="1"/>
</dbReference>
<dbReference type="Gene3D" id="2.60.120.200">
    <property type="match status" value="1"/>
</dbReference>
<dbReference type="Pfam" id="PF26628">
    <property type="entry name" value="DUF8202"/>
    <property type="match status" value="1"/>
</dbReference>
<dbReference type="InterPro" id="IPR013320">
    <property type="entry name" value="ConA-like_dom_sf"/>
</dbReference>
<dbReference type="RefSeq" id="WP_103806496.1">
    <property type="nucleotide sequence ID" value="NZ_PQVG01000007.1"/>
</dbReference>
<evidence type="ECO:0000313" key="6">
    <source>
        <dbReference type="Proteomes" id="UP000237310"/>
    </source>
</evidence>
<gene>
    <name evidence="5" type="ORF">C3L50_12365</name>
</gene>
<accession>A0A2S5A6U5</accession>
<dbReference type="Pfam" id="PF22352">
    <property type="entry name" value="K319L-like_PKD"/>
    <property type="match status" value="1"/>
</dbReference>
<dbReference type="EMBL" id="PQVG01000007">
    <property type="protein sequence ID" value="POY38062.1"/>
    <property type="molecule type" value="Genomic_DNA"/>
</dbReference>
<keyword evidence="1" id="KW-0732">Signal</keyword>
<dbReference type="Pfam" id="PF13385">
    <property type="entry name" value="Laminin_G_3"/>
    <property type="match status" value="1"/>
</dbReference>
<dbReference type="SUPFAM" id="SSF49899">
    <property type="entry name" value="Concanavalin A-like lectins/glucanases"/>
    <property type="match status" value="1"/>
</dbReference>
<dbReference type="InterPro" id="IPR013783">
    <property type="entry name" value="Ig-like_fold"/>
</dbReference>
<feature type="region of interest" description="Disordered" evidence="3">
    <location>
        <begin position="191"/>
        <end position="225"/>
    </location>
</feature>
<dbReference type="GO" id="GO:0004553">
    <property type="term" value="F:hydrolase activity, hydrolyzing O-glycosyl compounds"/>
    <property type="evidence" value="ECO:0007669"/>
    <property type="project" value="UniProtKB-ARBA"/>
</dbReference>
<dbReference type="Pfam" id="PF19408">
    <property type="entry name" value="PKD_6"/>
    <property type="match status" value="1"/>
</dbReference>
<comment type="caution">
    <text evidence="5">The sequence shown here is derived from an EMBL/GenBank/DDBJ whole genome shotgun (WGS) entry which is preliminary data.</text>
</comment>
<dbReference type="InterPro" id="IPR049304">
    <property type="entry name" value="Gly_rich_dom"/>
</dbReference>
<keyword evidence="6" id="KW-1185">Reference proteome</keyword>
<dbReference type="InterPro" id="IPR045829">
    <property type="entry name" value="PKD_6"/>
</dbReference>
<feature type="domain" description="LamG-like jellyroll fold" evidence="4">
    <location>
        <begin position="1324"/>
        <end position="1453"/>
    </location>
</feature>
<dbReference type="InterPro" id="IPR058515">
    <property type="entry name" value="DUF8202"/>
</dbReference>
<keyword evidence="2" id="KW-1015">Disulfide bond</keyword>
<organism evidence="5 6">
    <name type="scientific">Flavobacterium alvei</name>
    <dbReference type="NCBI Taxonomy" id="2080416"/>
    <lineage>
        <taxon>Bacteria</taxon>
        <taxon>Pseudomonadati</taxon>
        <taxon>Bacteroidota</taxon>
        <taxon>Flavobacteriia</taxon>
        <taxon>Flavobacteriales</taxon>
        <taxon>Flavobacteriaceae</taxon>
        <taxon>Flavobacterium</taxon>
    </lineage>
</organism>
<dbReference type="GO" id="GO:0005975">
    <property type="term" value="P:carbohydrate metabolic process"/>
    <property type="evidence" value="ECO:0007669"/>
    <property type="project" value="UniProtKB-ARBA"/>
</dbReference>
<name>A0A2S5A6U5_9FLAO</name>
<evidence type="ECO:0000256" key="2">
    <source>
        <dbReference type="ARBA" id="ARBA00023157"/>
    </source>
</evidence>
<evidence type="ECO:0000256" key="1">
    <source>
        <dbReference type="ARBA" id="ARBA00022729"/>
    </source>
</evidence>